<organism evidence="1 2">
    <name type="scientific">Ornithinibacillus halotolerans</name>
    <dbReference type="NCBI Taxonomy" id="1274357"/>
    <lineage>
        <taxon>Bacteria</taxon>
        <taxon>Bacillati</taxon>
        <taxon>Bacillota</taxon>
        <taxon>Bacilli</taxon>
        <taxon>Bacillales</taxon>
        <taxon>Bacillaceae</taxon>
        <taxon>Ornithinibacillus</taxon>
    </lineage>
</organism>
<comment type="caution">
    <text evidence="1">The sequence shown here is derived from an EMBL/GenBank/DDBJ whole genome shotgun (WGS) entry which is preliminary data.</text>
</comment>
<reference evidence="1" key="2">
    <citation type="submission" date="2020-09" db="EMBL/GenBank/DDBJ databases">
        <authorList>
            <person name="Sun Q."/>
            <person name="Zhou Y."/>
        </authorList>
    </citation>
    <scope>NUCLEOTIDE SEQUENCE</scope>
    <source>
        <strain evidence="1">CGMCC 1.12408</strain>
    </source>
</reference>
<dbReference type="AlphaFoldDB" id="A0A916RS77"/>
<dbReference type="InterPro" id="IPR046198">
    <property type="entry name" value="DUF6230"/>
</dbReference>
<proteinExistence type="predicted"/>
<accession>A0A916RS77</accession>
<evidence type="ECO:0000313" key="1">
    <source>
        <dbReference type="EMBL" id="GGA66497.1"/>
    </source>
</evidence>
<keyword evidence="2" id="KW-1185">Reference proteome</keyword>
<gene>
    <name evidence="1" type="ORF">GCM10008025_07920</name>
</gene>
<protein>
    <submittedName>
        <fullName evidence="1">Uncharacterized protein</fullName>
    </submittedName>
</protein>
<dbReference type="Proteomes" id="UP000613512">
    <property type="component" value="Unassembled WGS sequence"/>
</dbReference>
<name>A0A916RS77_9BACI</name>
<evidence type="ECO:0000313" key="2">
    <source>
        <dbReference type="Proteomes" id="UP000613512"/>
    </source>
</evidence>
<reference evidence="1" key="1">
    <citation type="journal article" date="2014" name="Int. J. Syst. Evol. Microbiol.">
        <title>Complete genome sequence of Corynebacterium casei LMG S-19264T (=DSM 44701T), isolated from a smear-ripened cheese.</title>
        <authorList>
            <consortium name="US DOE Joint Genome Institute (JGI-PGF)"/>
            <person name="Walter F."/>
            <person name="Albersmeier A."/>
            <person name="Kalinowski J."/>
            <person name="Ruckert C."/>
        </authorList>
    </citation>
    <scope>NUCLEOTIDE SEQUENCE</scope>
    <source>
        <strain evidence="1">CGMCC 1.12408</strain>
    </source>
</reference>
<dbReference type="EMBL" id="BMEY01000003">
    <property type="protein sequence ID" value="GGA66497.1"/>
    <property type="molecule type" value="Genomic_DNA"/>
</dbReference>
<dbReference type="Pfam" id="PF19741">
    <property type="entry name" value="DUF6230"/>
    <property type="match status" value="1"/>
</dbReference>
<sequence length="202" mass="22215">MKENEKIIVGKTMKKKFLIALLTGFLAFGSLIAAFGFSGTAFALPLGGIGDFYVEFDELNGTNFQLLPHVGETGNSDAEPMVRNKMDEVVITNLHIYKDLELPGIGWVRFHVRSTGPTNITGLIHDARLIEADLSFNNLEIEEKNTSEFSQNWSQNAATIKIKDAKIVTDYLFQTVVSLDGAKISAERIDGPDMTTFPGNGK</sequence>